<comment type="caution">
    <text evidence="1">The sequence shown here is derived from an EMBL/GenBank/DDBJ whole genome shotgun (WGS) entry which is preliminary data.</text>
</comment>
<gene>
    <name evidence="1" type="ORF">AOL_s00112g67</name>
</gene>
<keyword evidence="2" id="KW-1185">Reference proteome</keyword>
<dbReference type="RefSeq" id="XP_011125399.1">
    <property type="nucleotide sequence ID" value="XM_011127097.1"/>
</dbReference>
<proteinExistence type="predicted"/>
<accession>G1XLN7</accession>
<dbReference type="HOGENOM" id="CLU_582621_0_0_1"/>
<organism evidence="1 2">
    <name type="scientific">Arthrobotrys oligospora (strain ATCC 24927 / CBS 115.81 / DSM 1491)</name>
    <name type="common">Nematode-trapping fungus</name>
    <name type="synonym">Didymozoophaga oligospora</name>
    <dbReference type="NCBI Taxonomy" id="756982"/>
    <lineage>
        <taxon>Eukaryota</taxon>
        <taxon>Fungi</taxon>
        <taxon>Dikarya</taxon>
        <taxon>Ascomycota</taxon>
        <taxon>Pezizomycotina</taxon>
        <taxon>Orbiliomycetes</taxon>
        <taxon>Orbiliales</taxon>
        <taxon>Orbiliaceae</taxon>
        <taxon>Orbilia</taxon>
        <taxon>Orbilia oligospora</taxon>
    </lineage>
</organism>
<dbReference type="InParanoid" id="G1XLN7"/>
<dbReference type="Proteomes" id="UP000008784">
    <property type="component" value="Unassembled WGS sequence"/>
</dbReference>
<reference evidence="1 2" key="1">
    <citation type="journal article" date="2011" name="PLoS Pathog.">
        <title>Genomic and proteomic analyses of the fungus Arthrobotrys oligospora provide insights into nematode-trap formation.</title>
        <authorList>
            <person name="Yang J."/>
            <person name="Wang L."/>
            <person name="Ji X."/>
            <person name="Feng Y."/>
            <person name="Li X."/>
            <person name="Zou C."/>
            <person name="Xu J."/>
            <person name="Ren Y."/>
            <person name="Mi Q."/>
            <person name="Wu J."/>
            <person name="Liu S."/>
            <person name="Liu Y."/>
            <person name="Huang X."/>
            <person name="Wang H."/>
            <person name="Niu X."/>
            <person name="Li J."/>
            <person name="Liang L."/>
            <person name="Luo Y."/>
            <person name="Ji K."/>
            <person name="Zhou W."/>
            <person name="Yu Z."/>
            <person name="Li G."/>
            <person name="Liu Y."/>
            <person name="Li L."/>
            <person name="Qiao M."/>
            <person name="Feng L."/>
            <person name="Zhang K.-Q."/>
        </authorList>
    </citation>
    <scope>NUCLEOTIDE SEQUENCE [LARGE SCALE GENOMIC DNA]</scope>
    <source>
        <strain evidence="2">ATCC 24927 / CBS 115.81 / DSM 1491</strain>
    </source>
</reference>
<dbReference type="GeneID" id="22896415"/>
<dbReference type="EMBL" id="ADOT01000199">
    <property type="protein sequence ID" value="EGX45878.1"/>
    <property type="molecule type" value="Genomic_DNA"/>
</dbReference>
<dbReference type="AlphaFoldDB" id="G1XLN7"/>
<sequence length="469" mass="53409">MAPHILNVPNEVTDVILNELDESIEAKMKLMSTCQHFRRYLLPRIYSACQLNFGRTATPRATILCDKSAGHIGPLHKNYPEHGRLVKTLSISFNTTFTTKGPVLDETDGFEKTRSPQYVLGNLLPRFDTLKTAKLYHGRTTSNSLLIFGGFIDALSIVLLCNSLKELSIDLAFCTSDRPLWRAEERKLDACNGWTRARTIYSPPQASLEKLDFFLLEKDCYLPFGTQDLSKTAVAWLIGIFLRLLELPCRSLKSLNFRYRADRHRSPDPEFFPLELLEPHPEPKRIMNRPGGQLRLPKLEELTLSVSDAGRWAFEQYFDVDLGDIKSLSLVGIYDNVSPEDFIFLRKLTGLSVLHLRYPSRQYFRNWIWSGVPLRGPCQSLKKVVVLGQGPSSTDALQEFMKNNGKIYNARIEEEKVPDRLAAKGIKPEDFTLYLYTPLVVPSQTSHYNFETTYGLKNKGVDSCGPFPY</sequence>
<evidence type="ECO:0000313" key="1">
    <source>
        <dbReference type="EMBL" id="EGX45878.1"/>
    </source>
</evidence>
<name>G1XLN7_ARTOA</name>
<protein>
    <submittedName>
        <fullName evidence="1">Uncharacterized protein</fullName>
    </submittedName>
</protein>
<dbReference type="OrthoDB" id="10318517at2759"/>
<dbReference type="OMA" id="WTRARTI"/>
<evidence type="ECO:0000313" key="2">
    <source>
        <dbReference type="Proteomes" id="UP000008784"/>
    </source>
</evidence>